<dbReference type="Pfam" id="PF13086">
    <property type="entry name" value="AAA_11"/>
    <property type="match status" value="1"/>
</dbReference>
<sequence>MPWTAPTPRSAIPITASTSNQTPIIENHVSALEAAKFEYDVYATPFVPSVLKNINREQGQVSNNEPKHTIDYASYTDSFAGRSFVPKRQIPAYFDQQHYTYELSPENYFGFFKQLFQNERAAKEKENELYALYKVSMKHIPTSEGTLFLLTIPGLREDTPLVEMGDVLHVRQLIVHNDGNLSPGRNWTGIQHNASVFAVNRAQELVYLKADAIIPVSHTHQIPAVVANVVVPVKERDLTAQMNALAVVQGALRSTSTEKVLDRLENLGSGDTTDPKKANGLAVHENNWIRKMLFPQETDGIQMHTLRGIPHRQLFDHNINFEQAHAVNSVCKNDYGVLPYLISGPPGTGKTKTLVEMAMQLLQTTDVAHMLICAPSEPAADTLALRLKEYLDRAQLLRLNRPNRADNEREMFYIPPFEVLMKYNVVVTSCRARVTNADLYAIERNTMAAFHPESLSAPRELHWGALLIDEAAQATEMDVLPAISAIMPPPDYPSHLPQPRFALAGDEHQLGPRTASRDPLYSTSLFARLFARTLYATHPLSRTLIKPSTGPPVLTKSMLPILTPPFTNLTRNYRSHPAIPSVPSSLFYADTLLPEAPLSRTPLQHSTLWRGRKWPLLFIPHIGPDEIEREGGGWYNESEARTACSLAQRLVRESAVRQADICIMSPFAAQVRLLRRHMRSAAYGGLYDVNIGPLEAFQGLERRVVIVCTTRTRARFLELDRRLGMGVLGQRRRMNVAVTRAMEGLFVIGSPEVLGGDEWWGEWLAFCVRNGVLGGGDAGVGFGGEYEEWVEGLREVFDEDDGQEMEA</sequence>
<dbReference type="Gene3D" id="3.40.50.300">
    <property type="entry name" value="P-loop containing nucleotide triphosphate hydrolases"/>
    <property type="match status" value="2"/>
</dbReference>
<dbReference type="InterPro" id="IPR027417">
    <property type="entry name" value="P-loop_NTPase"/>
</dbReference>
<protein>
    <submittedName>
        <fullName evidence="4">P-loop containing nucleoside triphosphate hydrolase protein</fullName>
    </submittedName>
</protein>
<evidence type="ECO:0000259" key="2">
    <source>
        <dbReference type="Pfam" id="PF13086"/>
    </source>
</evidence>
<keyword evidence="5" id="KW-1185">Reference proteome</keyword>
<evidence type="ECO:0000313" key="4">
    <source>
        <dbReference type="EMBL" id="PSN73656.1"/>
    </source>
</evidence>
<keyword evidence="1" id="KW-0067">ATP-binding</keyword>
<dbReference type="OrthoDB" id="6513042at2759"/>
<dbReference type="STRING" id="1448308.A0A2T2P7W4"/>
<dbReference type="EMBL" id="KZ678129">
    <property type="protein sequence ID" value="PSN73656.1"/>
    <property type="molecule type" value="Genomic_DNA"/>
</dbReference>
<gene>
    <name evidence="4" type="ORF">BS50DRAFT_597140</name>
</gene>
<dbReference type="CDD" id="cd18808">
    <property type="entry name" value="SF1_C_Upf1"/>
    <property type="match status" value="1"/>
</dbReference>
<keyword evidence="4" id="KW-0378">Hydrolase</keyword>
<feature type="domain" description="DNA2/NAM7 helicase helicase" evidence="2">
    <location>
        <begin position="319"/>
        <end position="403"/>
    </location>
</feature>
<proteinExistence type="predicted"/>
<dbReference type="Pfam" id="PF13087">
    <property type="entry name" value="AAA_12"/>
    <property type="match status" value="1"/>
</dbReference>
<dbReference type="PANTHER" id="PTHR10887">
    <property type="entry name" value="DNA2/NAM7 HELICASE FAMILY"/>
    <property type="match status" value="1"/>
</dbReference>
<dbReference type="Proteomes" id="UP000240883">
    <property type="component" value="Unassembled WGS sequence"/>
</dbReference>
<organism evidence="4 5">
    <name type="scientific">Corynespora cassiicola Philippines</name>
    <dbReference type="NCBI Taxonomy" id="1448308"/>
    <lineage>
        <taxon>Eukaryota</taxon>
        <taxon>Fungi</taxon>
        <taxon>Dikarya</taxon>
        <taxon>Ascomycota</taxon>
        <taxon>Pezizomycotina</taxon>
        <taxon>Dothideomycetes</taxon>
        <taxon>Pleosporomycetidae</taxon>
        <taxon>Pleosporales</taxon>
        <taxon>Corynesporascaceae</taxon>
        <taxon>Corynespora</taxon>
    </lineage>
</organism>
<accession>A0A2T2P7W4</accession>
<dbReference type="InterPro" id="IPR041677">
    <property type="entry name" value="DNA2/NAM7_AAA_11"/>
</dbReference>
<dbReference type="InterPro" id="IPR047187">
    <property type="entry name" value="SF1_C_Upf1"/>
</dbReference>
<dbReference type="GO" id="GO:0016787">
    <property type="term" value="F:hydrolase activity"/>
    <property type="evidence" value="ECO:0007669"/>
    <property type="project" value="UniProtKB-KW"/>
</dbReference>
<dbReference type="PANTHER" id="PTHR10887:SF322">
    <property type="entry name" value="HELICASE MOV-10"/>
    <property type="match status" value="1"/>
</dbReference>
<dbReference type="GO" id="GO:0035194">
    <property type="term" value="P:regulatory ncRNA-mediated post-transcriptional gene silencing"/>
    <property type="evidence" value="ECO:0007669"/>
    <property type="project" value="TreeGrafter"/>
</dbReference>
<dbReference type="GO" id="GO:0005829">
    <property type="term" value="C:cytosol"/>
    <property type="evidence" value="ECO:0007669"/>
    <property type="project" value="TreeGrafter"/>
</dbReference>
<keyword evidence="1" id="KW-0347">Helicase</keyword>
<dbReference type="GO" id="GO:0004386">
    <property type="term" value="F:helicase activity"/>
    <property type="evidence" value="ECO:0007669"/>
    <property type="project" value="InterPro"/>
</dbReference>
<feature type="domain" description="DNA2/NAM7 helicase-like C-terminal" evidence="3">
    <location>
        <begin position="566"/>
        <end position="751"/>
    </location>
</feature>
<reference evidence="4 5" key="1">
    <citation type="journal article" date="2018" name="Front. Microbiol.">
        <title>Genome-Wide Analysis of Corynespora cassiicola Leaf Fall Disease Putative Effectors.</title>
        <authorList>
            <person name="Lopez D."/>
            <person name="Ribeiro S."/>
            <person name="Label P."/>
            <person name="Fumanal B."/>
            <person name="Venisse J.S."/>
            <person name="Kohler A."/>
            <person name="de Oliveira R.R."/>
            <person name="Labutti K."/>
            <person name="Lipzen A."/>
            <person name="Lail K."/>
            <person name="Bauer D."/>
            <person name="Ohm R.A."/>
            <person name="Barry K.W."/>
            <person name="Spatafora J."/>
            <person name="Grigoriev I.V."/>
            <person name="Martin F.M."/>
            <person name="Pujade-Renaud V."/>
        </authorList>
    </citation>
    <scope>NUCLEOTIDE SEQUENCE [LARGE SCALE GENOMIC DNA]</scope>
    <source>
        <strain evidence="4 5">Philippines</strain>
    </source>
</reference>
<name>A0A2T2P7W4_CORCC</name>
<dbReference type="AlphaFoldDB" id="A0A2T2P7W4"/>
<evidence type="ECO:0000313" key="5">
    <source>
        <dbReference type="Proteomes" id="UP000240883"/>
    </source>
</evidence>
<dbReference type="InterPro" id="IPR041679">
    <property type="entry name" value="DNA2/NAM7-like_C"/>
</dbReference>
<evidence type="ECO:0000259" key="3">
    <source>
        <dbReference type="Pfam" id="PF13087"/>
    </source>
</evidence>
<keyword evidence="1" id="KW-0547">Nucleotide-binding</keyword>
<evidence type="ECO:0000256" key="1">
    <source>
        <dbReference type="ARBA" id="ARBA00022806"/>
    </source>
</evidence>
<dbReference type="SUPFAM" id="SSF52540">
    <property type="entry name" value="P-loop containing nucleoside triphosphate hydrolases"/>
    <property type="match status" value="1"/>
</dbReference>
<dbReference type="InterPro" id="IPR045055">
    <property type="entry name" value="DNA2/NAM7-like"/>
</dbReference>